<reference evidence="2" key="1">
    <citation type="journal article" date="2009" name="Appl. Microbiol. Biotechnol.">
        <title>Cloning and characterization of a new cold-active lipase from a deep-sea sediment metagenome.</title>
        <authorList>
            <person name="Jeon J.H."/>
            <person name="Kim J.T."/>
            <person name="Kim Y.J."/>
            <person name="Kim H.K."/>
            <person name="Lee H.S."/>
            <person name="Kang S.G."/>
            <person name="Kim S.J."/>
            <person name="Lee J.H."/>
        </authorList>
    </citation>
    <scope>NUCLEOTIDE SEQUENCE</scope>
</reference>
<dbReference type="Gene3D" id="3.40.50.1460">
    <property type="match status" value="1"/>
</dbReference>
<evidence type="ECO:0000259" key="1">
    <source>
        <dbReference type="PROSITE" id="PS50208"/>
    </source>
</evidence>
<dbReference type="Pfam" id="PF00656">
    <property type="entry name" value="Peptidase_C14"/>
    <property type="match status" value="1"/>
</dbReference>
<dbReference type="InterPro" id="IPR052039">
    <property type="entry name" value="Caspase-related_regulators"/>
</dbReference>
<sequence>MVRYFIYLVLGVFLTVGHYANAQDQKVGQYALVIGNKDYPLAPLDNSVNDAQAIAGSLDKLGFDVTLLRDARFDELSAGIENFYNHIQATMDKKAVAVFYYAGHAIQISHRNYLVPTDVEFGDNEKFMASLYDINLLFSEIPPVFGLQNVIILDACRDNPFAAGGDDSDMVADGLAPLRAPPGTLIAYATEPGSVASDGDGENGIYTKNLLNHLDKMISIEEVFKKVRRDVARNQKPADPLGTFIASGGCFYHPPTTGSSQPCNVLTCFKTRKQGRHAGWYMFHQCL</sequence>
<keyword evidence="2" id="KW-0645">Protease</keyword>
<dbReference type="InterPro" id="IPR011600">
    <property type="entry name" value="Pept_C14_caspase"/>
</dbReference>
<proteinExistence type="predicted"/>
<keyword evidence="2" id="KW-0378">Hydrolase</keyword>
<dbReference type="InterPro" id="IPR029030">
    <property type="entry name" value="Caspase-like_dom_sf"/>
</dbReference>
<dbReference type="InterPro" id="IPR001309">
    <property type="entry name" value="Pept_C14_p20"/>
</dbReference>
<organism evidence="2">
    <name type="scientific">uncultured bacterium pES01019D12</name>
    <dbReference type="NCBI Taxonomy" id="355333"/>
    <lineage>
        <taxon>Bacteria</taxon>
        <taxon>environmental samples</taxon>
    </lineage>
</organism>
<name>A0EJK6_9BACT</name>
<dbReference type="SUPFAM" id="SSF52129">
    <property type="entry name" value="Caspase-like"/>
    <property type="match status" value="1"/>
</dbReference>
<dbReference type="PANTHER" id="PTHR22576">
    <property type="entry name" value="MUCOSA ASSOCIATED LYMPHOID TISSUE LYMPHOMA TRANSLOCATION PROTEIN 1/PARACASPASE"/>
    <property type="match status" value="1"/>
</dbReference>
<evidence type="ECO:0000313" key="2">
    <source>
        <dbReference type="EMBL" id="ABB79942.1"/>
    </source>
</evidence>
<dbReference type="PANTHER" id="PTHR22576:SF37">
    <property type="entry name" value="MUCOSA-ASSOCIATED LYMPHOID TISSUE LYMPHOMA TRANSLOCATION PROTEIN 1"/>
    <property type="match status" value="1"/>
</dbReference>
<accession>A0EJK6</accession>
<protein>
    <submittedName>
        <fullName evidence="2">ICE-like protease p20 domain</fullName>
    </submittedName>
</protein>
<dbReference type="GO" id="GO:0006508">
    <property type="term" value="P:proteolysis"/>
    <property type="evidence" value="ECO:0007669"/>
    <property type="project" value="UniProtKB-KW"/>
</dbReference>
<dbReference type="EMBL" id="DQ229155">
    <property type="protein sequence ID" value="ABB79942.1"/>
    <property type="molecule type" value="Genomic_DNA"/>
</dbReference>
<feature type="domain" description="Caspase family p20" evidence="1">
    <location>
        <begin position="31"/>
        <end position="160"/>
    </location>
</feature>
<dbReference type="AlphaFoldDB" id="A0EJK6"/>
<dbReference type="GO" id="GO:0004197">
    <property type="term" value="F:cysteine-type endopeptidase activity"/>
    <property type="evidence" value="ECO:0007669"/>
    <property type="project" value="InterPro"/>
</dbReference>
<dbReference type="PROSITE" id="PS50208">
    <property type="entry name" value="CASPASE_P20"/>
    <property type="match status" value="1"/>
</dbReference>